<evidence type="ECO:0000256" key="6">
    <source>
        <dbReference type="SAM" id="Phobius"/>
    </source>
</evidence>
<feature type="transmembrane region" description="Helical" evidence="6">
    <location>
        <begin position="355"/>
        <end position="375"/>
    </location>
</feature>
<dbReference type="Proteomes" id="UP000593567">
    <property type="component" value="Unassembled WGS sequence"/>
</dbReference>
<dbReference type="PANTHER" id="PTHR23302:SF24">
    <property type="entry name" value="TMC DOMAIN-CONTAINING PROTEIN"/>
    <property type="match status" value="1"/>
</dbReference>
<keyword evidence="5 6" id="KW-0472">Membrane</keyword>
<evidence type="ECO:0000313" key="9">
    <source>
        <dbReference type="Proteomes" id="UP000593567"/>
    </source>
</evidence>
<dbReference type="EMBL" id="VXIV02003349">
    <property type="protein sequence ID" value="KAF6017965.1"/>
    <property type="molecule type" value="Genomic_DNA"/>
</dbReference>
<feature type="transmembrane region" description="Helical" evidence="6">
    <location>
        <begin position="395"/>
        <end position="418"/>
    </location>
</feature>
<name>A0A7J7IVX7_BUGNE</name>
<sequence length="607" mass="68791">MEYNRTSSASSMRTRKQVREILSQGASGNAVELRDVGIGVIDSERDQLAALEKVKKLACPIQVKRQLREKIKSIDVVPSEGWDHWKAQQASERKRLKQSFENFSYKFELWRNSFKEIEGILSYFLFLKWLMQLNLFISILLMIFIVIPQGILGTSDQVPPAPCNNSYGGNGSSLSFYQDLDYYGEVVPTCSATYKAYIIATSGIQNGTYEVVSYIADFFQGTGFMEDTSLFYGFYSSSSLNVNIKGISDYVETYNLPLAYLLVTIIYLLTSLILMIRSSARGYRDNLSESGVSTSKYSSKAFTSWDYALSDARNIVLKKKGIYQHITHDLHEDRDLERRNARSNAAKCFLWTKRVAVNLFVLGCLGGSGYVIYLVTHVSTEATENKELYESWHTAVQLLVQFSPSLTLTALSSVLPVLFEKIALLEDYLPQNKVQITLLRTVFFRLSSLVVLLISMYTDITCDTKDECNVGSGECQALHCWETGIGQQLYRLVITDAIAKLIVTIFVEFPRKMRPSTGCGPFRPYHVMYNAFTATICEWPKGFQTFLSVVTSTGFTILVILMLSCTIYYQQILIQSQKSRLSVVQDQFLAQTKENQSVIKRSKKPFQ</sequence>
<feature type="domain" description="TMC" evidence="7">
    <location>
        <begin position="480"/>
        <end position="513"/>
    </location>
</feature>
<evidence type="ECO:0000259" key="7">
    <source>
        <dbReference type="Pfam" id="PF07810"/>
    </source>
</evidence>
<feature type="transmembrane region" description="Helical" evidence="6">
    <location>
        <begin position="258"/>
        <end position="276"/>
    </location>
</feature>
<dbReference type="PANTHER" id="PTHR23302">
    <property type="entry name" value="TRANSMEMBRANE CHANNEL-RELATED"/>
    <property type="match status" value="1"/>
</dbReference>
<feature type="transmembrane region" description="Helical" evidence="6">
    <location>
        <begin position="546"/>
        <end position="569"/>
    </location>
</feature>
<feature type="transmembrane region" description="Helical" evidence="6">
    <location>
        <begin position="120"/>
        <end position="147"/>
    </location>
</feature>
<protein>
    <submittedName>
        <fullName evidence="8">TMC7</fullName>
    </submittedName>
</protein>
<dbReference type="OrthoDB" id="1936208at2759"/>
<evidence type="ECO:0000256" key="4">
    <source>
        <dbReference type="ARBA" id="ARBA00022989"/>
    </source>
</evidence>
<evidence type="ECO:0000256" key="1">
    <source>
        <dbReference type="ARBA" id="ARBA00004141"/>
    </source>
</evidence>
<keyword evidence="3 6" id="KW-0812">Transmembrane</keyword>
<evidence type="ECO:0000313" key="8">
    <source>
        <dbReference type="EMBL" id="KAF6017965.1"/>
    </source>
</evidence>
<keyword evidence="9" id="KW-1185">Reference proteome</keyword>
<feature type="transmembrane region" description="Helical" evidence="6">
    <location>
        <begin position="438"/>
        <end position="457"/>
    </location>
</feature>
<organism evidence="8 9">
    <name type="scientific">Bugula neritina</name>
    <name type="common">Brown bryozoan</name>
    <name type="synonym">Sertularia neritina</name>
    <dbReference type="NCBI Taxonomy" id="10212"/>
    <lineage>
        <taxon>Eukaryota</taxon>
        <taxon>Metazoa</taxon>
        <taxon>Spiralia</taxon>
        <taxon>Lophotrochozoa</taxon>
        <taxon>Bryozoa</taxon>
        <taxon>Gymnolaemata</taxon>
        <taxon>Cheilostomatida</taxon>
        <taxon>Flustrina</taxon>
        <taxon>Buguloidea</taxon>
        <taxon>Bugulidae</taxon>
        <taxon>Bugula</taxon>
    </lineage>
</organism>
<reference evidence="8" key="1">
    <citation type="submission" date="2020-06" db="EMBL/GenBank/DDBJ databases">
        <title>Draft genome of Bugula neritina, a colonial animal packing powerful symbionts and potential medicines.</title>
        <authorList>
            <person name="Rayko M."/>
        </authorList>
    </citation>
    <scope>NUCLEOTIDE SEQUENCE [LARGE SCALE GENOMIC DNA]</scope>
    <source>
        <strain evidence="8">Kwan_BN1</strain>
    </source>
</reference>
<keyword evidence="4 6" id="KW-1133">Transmembrane helix</keyword>
<proteinExistence type="inferred from homology"/>
<dbReference type="GO" id="GO:0005886">
    <property type="term" value="C:plasma membrane"/>
    <property type="evidence" value="ECO:0007669"/>
    <property type="project" value="InterPro"/>
</dbReference>
<comment type="similarity">
    <text evidence="2">Belongs to the TMC family.</text>
</comment>
<evidence type="ECO:0000256" key="2">
    <source>
        <dbReference type="ARBA" id="ARBA00006510"/>
    </source>
</evidence>
<comment type="subcellular location">
    <subcellularLocation>
        <location evidence="1">Membrane</location>
        <topology evidence="1">Multi-pass membrane protein</topology>
    </subcellularLocation>
</comment>
<accession>A0A7J7IVX7</accession>
<comment type="caution">
    <text evidence="8">The sequence shown here is derived from an EMBL/GenBank/DDBJ whole genome shotgun (WGS) entry which is preliminary data.</text>
</comment>
<dbReference type="Pfam" id="PF07810">
    <property type="entry name" value="TMC"/>
    <property type="match status" value="1"/>
</dbReference>
<dbReference type="AlphaFoldDB" id="A0A7J7IVX7"/>
<gene>
    <name evidence="8" type="ORF">EB796_023725</name>
</gene>
<dbReference type="InterPro" id="IPR038900">
    <property type="entry name" value="TMC"/>
</dbReference>
<evidence type="ECO:0000256" key="5">
    <source>
        <dbReference type="ARBA" id="ARBA00023136"/>
    </source>
</evidence>
<dbReference type="InterPro" id="IPR012496">
    <property type="entry name" value="TMC_dom"/>
</dbReference>
<dbReference type="GO" id="GO:0008381">
    <property type="term" value="F:mechanosensitive monoatomic ion channel activity"/>
    <property type="evidence" value="ECO:0007669"/>
    <property type="project" value="TreeGrafter"/>
</dbReference>
<evidence type="ECO:0000256" key="3">
    <source>
        <dbReference type="ARBA" id="ARBA00022692"/>
    </source>
</evidence>